<organism evidence="1 2">
    <name type="scientific">Roseinatronobacter ekhonensis</name>
    <dbReference type="NCBI Taxonomy" id="254356"/>
    <lineage>
        <taxon>Bacteria</taxon>
        <taxon>Pseudomonadati</taxon>
        <taxon>Pseudomonadota</taxon>
        <taxon>Alphaproteobacteria</taxon>
        <taxon>Rhodobacterales</taxon>
        <taxon>Paracoccaceae</taxon>
        <taxon>Roseinatronobacter</taxon>
    </lineage>
</organism>
<dbReference type="AlphaFoldDB" id="A0A3B0M5Y4"/>
<accession>A0A3B0M5Y4</accession>
<evidence type="ECO:0000313" key="2">
    <source>
        <dbReference type="Proteomes" id="UP000272908"/>
    </source>
</evidence>
<sequence length="178" mass="20036">MLYQWLHASGLPGSSRCSCFEGLAQDNERLTWSGKLDGLFRSPIFQEQLDEAGDPMFWASLISVRMGLRSEEILQLYVSDIQIIDDVPCIALRHRSGRQTLRASCIRRIIARLGRKVDASGPGHSAQRSFIKMARTARRCCADHANSQYCRSELHAAVDQPLRRNAGLRNLQHLTQSA</sequence>
<dbReference type="EMBL" id="UIHC01000004">
    <property type="protein sequence ID" value="SUZ30840.1"/>
    <property type="molecule type" value="Genomic_DNA"/>
</dbReference>
<gene>
    <name evidence="1" type="ORF">ROE7235_00569</name>
</gene>
<protein>
    <submittedName>
        <fullName evidence="1">Uncharacterized protein</fullName>
    </submittedName>
</protein>
<proteinExistence type="predicted"/>
<evidence type="ECO:0000313" key="1">
    <source>
        <dbReference type="EMBL" id="SUZ30840.1"/>
    </source>
</evidence>
<reference evidence="2" key="1">
    <citation type="submission" date="2018-08" db="EMBL/GenBank/DDBJ databases">
        <authorList>
            <person name="Rodrigo-Torres L."/>
            <person name="Arahal R. D."/>
            <person name="Lucena T."/>
        </authorList>
    </citation>
    <scope>NUCLEOTIDE SEQUENCE [LARGE SCALE GENOMIC DNA]</scope>
    <source>
        <strain evidence="2">CECT 7235</strain>
    </source>
</reference>
<name>A0A3B0M5Y4_9RHOB</name>
<keyword evidence="2" id="KW-1185">Reference proteome</keyword>
<dbReference type="Proteomes" id="UP000272908">
    <property type="component" value="Unassembled WGS sequence"/>
</dbReference>